<feature type="domain" description="Cobalamin adenosyltransferase-like" evidence="15">
    <location>
        <begin position="2"/>
        <end position="102"/>
    </location>
</feature>
<evidence type="ECO:0000256" key="3">
    <source>
        <dbReference type="ARBA" id="ARBA00012454"/>
    </source>
</evidence>
<evidence type="ECO:0000256" key="1">
    <source>
        <dbReference type="ARBA" id="ARBA00005121"/>
    </source>
</evidence>
<evidence type="ECO:0000256" key="9">
    <source>
        <dbReference type="ARBA" id="ARBA00031529"/>
    </source>
</evidence>
<dbReference type="PANTHER" id="PTHR12213">
    <property type="entry name" value="CORRINOID ADENOSYLTRANSFERASE"/>
    <property type="match status" value="1"/>
</dbReference>
<dbReference type="InterPro" id="IPR036451">
    <property type="entry name" value="CblAdoTrfase-like_sf"/>
</dbReference>
<proteinExistence type="inferred from homology"/>
<dbReference type="Gene3D" id="1.20.1200.10">
    <property type="entry name" value="Cobalamin adenosyltransferase-like"/>
    <property type="match status" value="1"/>
</dbReference>
<dbReference type="EC" id="2.5.1.17" evidence="3 14"/>
<evidence type="ECO:0000256" key="8">
    <source>
        <dbReference type="ARBA" id="ARBA00022840"/>
    </source>
</evidence>
<comment type="caution">
    <text evidence="16">The sequence shown here is derived from an EMBL/GenBank/DDBJ whole genome shotgun (WGS) entry which is preliminary data.</text>
</comment>
<reference evidence="16 17" key="1">
    <citation type="submission" date="2022-06" db="EMBL/GenBank/DDBJ databases">
        <authorList>
            <person name="Jeon C.O."/>
        </authorList>
    </citation>
    <scope>NUCLEOTIDE SEQUENCE [LARGE SCALE GENOMIC DNA]</scope>
    <source>
        <strain evidence="16 17">KCTC 13943</strain>
    </source>
</reference>
<sequence length="128" mass="14538">MLWNVGADLAAAPDADYTYRTPENAAAELEPLIDSYKEEADQITKFILRGGSRHSAQLHVACTIVRRAERCTVACMRQEGIHLPALKYLNRLSDLLFVMARAVNARENIKDIDYRNSTEVFKNPEKRD</sequence>
<dbReference type="PANTHER" id="PTHR12213:SF0">
    <property type="entry name" value="CORRINOID ADENOSYLTRANSFERASE MMAB"/>
    <property type="match status" value="1"/>
</dbReference>
<dbReference type="InterPro" id="IPR016030">
    <property type="entry name" value="CblAdoTrfase-like"/>
</dbReference>
<evidence type="ECO:0000256" key="2">
    <source>
        <dbReference type="ARBA" id="ARBA00007487"/>
    </source>
</evidence>
<evidence type="ECO:0000256" key="11">
    <source>
        <dbReference type="ARBA" id="ARBA00033354"/>
    </source>
</evidence>
<evidence type="ECO:0000256" key="12">
    <source>
        <dbReference type="ARBA" id="ARBA00048555"/>
    </source>
</evidence>
<keyword evidence="17" id="KW-1185">Reference proteome</keyword>
<evidence type="ECO:0000256" key="7">
    <source>
        <dbReference type="ARBA" id="ARBA00022741"/>
    </source>
</evidence>
<evidence type="ECO:0000256" key="13">
    <source>
        <dbReference type="ARBA" id="ARBA00048692"/>
    </source>
</evidence>
<gene>
    <name evidence="16" type="ORF">NDK43_23795</name>
</gene>
<evidence type="ECO:0000256" key="14">
    <source>
        <dbReference type="RuleBase" id="RU366026"/>
    </source>
</evidence>
<dbReference type="Proteomes" id="UP001523262">
    <property type="component" value="Unassembled WGS sequence"/>
</dbReference>
<organism evidence="16 17">
    <name type="scientific">Neobacillus pocheonensis</name>
    <dbReference type="NCBI Taxonomy" id="363869"/>
    <lineage>
        <taxon>Bacteria</taxon>
        <taxon>Bacillati</taxon>
        <taxon>Bacillota</taxon>
        <taxon>Bacilli</taxon>
        <taxon>Bacillales</taxon>
        <taxon>Bacillaceae</taxon>
        <taxon>Neobacillus</taxon>
    </lineage>
</organism>
<keyword evidence="6 14" id="KW-0808">Transferase</keyword>
<name>A0ABT0WEY4_9BACI</name>
<dbReference type="SUPFAM" id="SSF89028">
    <property type="entry name" value="Cobalamin adenosyltransferase-like"/>
    <property type="match status" value="1"/>
</dbReference>
<comment type="pathway">
    <text evidence="1 14">Cofactor biosynthesis; adenosylcobalamin biosynthesis; adenosylcobalamin from cob(II)yrinate a,c-diamide: step 2/7.</text>
</comment>
<evidence type="ECO:0000313" key="16">
    <source>
        <dbReference type="EMBL" id="MCM2534808.1"/>
    </source>
</evidence>
<protein>
    <recommendedName>
        <fullName evidence="4 14">Corrinoid adenosyltransferase</fullName>
        <ecNumber evidence="3 14">2.5.1.17</ecNumber>
    </recommendedName>
    <alternativeName>
        <fullName evidence="9 14">Cob(II)alamin adenosyltransferase</fullName>
    </alternativeName>
    <alternativeName>
        <fullName evidence="11 14">Cob(II)yrinic acid a,c-diamide adenosyltransferase</fullName>
    </alternativeName>
    <alternativeName>
        <fullName evidence="10 14">Cobinamide/cobalamin adenosyltransferase</fullName>
    </alternativeName>
</protein>
<keyword evidence="5 14" id="KW-0169">Cobalamin biosynthesis</keyword>
<evidence type="ECO:0000256" key="4">
    <source>
        <dbReference type="ARBA" id="ARBA00020963"/>
    </source>
</evidence>
<comment type="catalytic activity">
    <reaction evidence="13 14">
        <text>2 cob(II)alamin + reduced [electron-transfer flavoprotein] + 2 ATP = 2 adenosylcob(III)alamin + 2 triphosphate + oxidized [electron-transfer flavoprotein] + 3 H(+)</text>
        <dbReference type="Rhea" id="RHEA:28671"/>
        <dbReference type="Rhea" id="RHEA-COMP:10685"/>
        <dbReference type="Rhea" id="RHEA-COMP:10686"/>
        <dbReference type="ChEBI" id="CHEBI:15378"/>
        <dbReference type="ChEBI" id="CHEBI:16304"/>
        <dbReference type="ChEBI" id="CHEBI:18036"/>
        <dbReference type="ChEBI" id="CHEBI:18408"/>
        <dbReference type="ChEBI" id="CHEBI:30616"/>
        <dbReference type="ChEBI" id="CHEBI:57692"/>
        <dbReference type="ChEBI" id="CHEBI:58307"/>
        <dbReference type="EC" id="2.5.1.17"/>
    </reaction>
</comment>
<dbReference type="InterPro" id="IPR029499">
    <property type="entry name" value="PduO-typ"/>
</dbReference>
<evidence type="ECO:0000313" key="17">
    <source>
        <dbReference type="Proteomes" id="UP001523262"/>
    </source>
</evidence>
<dbReference type="EMBL" id="JAMQCR010000002">
    <property type="protein sequence ID" value="MCM2534808.1"/>
    <property type="molecule type" value="Genomic_DNA"/>
</dbReference>
<accession>A0ABT0WEY4</accession>
<evidence type="ECO:0000256" key="6">
    <source>
        <dbReference type="ARBA" id="ARBA00022679"/>
    </source>
</evidence>
<comment type="similarity">
    <text evidence="2 14">Belongs to the Cob(I)alamin adenosyltransferase family.</text>
</comment>
<evidence type="ECO:0000256" key="5">
    <source>
        <dbReference type="ARBA" id="ARBA00022573"/>
    </source>
</evidence>
<comment type="catalytic activity">
    <reaction evidence="12 14">
        <text>2 cob(II)yrinate a,c diamide + reduced [electron-transfer flavoprotein] + 2 ATP = 2 adenosylcob(III)yrinate a,c-diamide + 2 triphosphate + oxidized [electron-transfer flavoprotein] + 3 H(+)</text>
        <dbReference type="Rhea" id="RHEA:11528"/>
        <dbReference type="Rhea" id="RHEA-COMP:10685"/>
        <dbReference type="Rhea" id="RHEA-COMP:10686"/>
        <dbReference type="ChEBI" id="CHEBI:15378"/>
        <dbReference type="ChEBI" id="CHEBI:18036"/>
        <dbReference type="ChEBI" id="CHEBI:30616"/>
        <dbReference type="ChEBI" id="CHEBI:57692"/>
        <dbReference type="ChEBI" id="CHEBI:58307"/>
        <dbReference type="ChEBI" id="CHEBI:58503"/>
        <dbReference type="ChEBI" id="CHEBI:58537"/>
        <dbReference type="EC" id="2.5.1.17"/>
    </reaction>
</comment>
<evidence type="ECO:0000256" key="10">
    <source>
        <dbReference type="ARBA" id="ARBA00033334"/>
    </source>
</evidence>
<evidence type="ECO:0000259" key="15">
    <source>
        <dbReference type="Pfam" id="PF01923"/>
    </source>
</evidence>
<keyword evidence="7 14" id="KW-0547">Nucleotide-binding</keyword>
<dbReference type="Pfam" id="PF01923">
    <property type="entry name" value="Cob_adeno_trans"/>
    <property type="match status" value="1"/>
</dbReference>
<keyword evidence="8 14" id="KW-0067">ATP-binding</keyword>